<evidence type="ECO:0000313" key="2">
    <source>
        <dbReference type="Proteomes" id="UP000015105"/>
    </source>
</evidence>
<evidence type="ECO:0008006" key="3">
    <source>
        <dbReference type="Google" id="ProtNLM"/>
    </source>
</evidence>
<reference evidence="1" key="4">
    <citation type="submission" date="2019-03" db="UniProtKB">
        <authorList>
            <consortium name="EnsemblPlants"/>
        </authorList>
    </citation>
    <scope>IDENTIFICATION</scope>
</reference>
<reference evidence="2" key="1">
    <citation type="journal article" date="2014" name="Science">
        <title>Ancient hybridizations among the ancestral genomes of bread wheat.</title>
        <authorList>
            <consortium name="International Wheat Genome Sequencing Consortium,"/>
            <person name="Marcussen T."/>
            <person name="Sandve S.R."/>
            <person name="Heier L."/>
            <person name="Spannagl M."/>
            <person name="Pfeifer M."/>
            <person name="Jakobsen K.S."/>
            <person name="Wulff B.B."/>
            <person name="Steuernagel B."/>
            <person name="Mayer K.F."/>
            <person name="Olsen O.A."/>
        </authorList>
    </citation>
    <scope>NUCLEOTIDE SEQUENCE [LARGE SCALE GENOMIC DNA]</scope>
    <source>
        <strain evidence="2">cv. AL8/78</strain>
    </source>
</reference>
<accession>A0A452XZD2</accession>
<sequence>SGRSADAMASSGEVQRSLQAVAQGLRWTYAILWQLCPDQGYNC</sequence>
<keyword evidence="2" id="KW-1185">Reference proteome</keyword>
<protein>
    <recommendedName>
        <fullName evidence="3">Transcription factor MYC/MYB N-terminal domain-containing protein</fullName>
    </recommendedName>
</protein>
<evidence type="ECO:0000313" key="1">
    <source>
        <dbReference type="EnsemblPlants" id="AET1Gv20229700.2"/>
    </source>
</evidence>
<dbReference type="EnsemblPlants" id="AET1Gv20229700.2">
    <property type="protein sequence ID" value="AET1Gv20229700.2"/>
    <property type="gene ID" value="AET1Gv20229700"/>
</dbReference>
<reference evidence="1" key="5">
    <citation type="journal article" date="2021" name="G3 (Bethesda)">
        <title>Aegilops tauschii genome assembly Aet v5.0 features greater sequence contiguity and improved annotation.</title>
        <authorList>
            <person name="Wang L."/>
            <person name="Zhu T."/>
            <person name="Rodriguez J.C."/>
            <person name="Deal K.R."/>
            <person name="Dubcovsky J."/>
            <person name="McGuire P.E."/>
            <person name="Lux T."/>
            <person name="Spannagl M."/>
            <person name="Mayer K.F.X."/>
            <person name="Baldrich P."/>
            <person name="Meyers B.C."/>
            <person name="Huo N."/>
            <person name="Gu Y.Q."/>
            <person name="Zhou H."/>
            <person name="Devos K.M."/>
            <person name="Bennetzen J.L."/>
            <person name="Unver T."/>
            <person name="Budak H."/>
            <person name="Gulick P.J."/>
            <person name="Galiba G."/>
            <person name="Kalapos B."/>
            <person name="Nelson D.R."/>
            <person name="Li P."/>
            <person name="You F.M."/>
            <person name="Luo M.C."/>
            <person name="Dvorak J."/>
        </authorList>
    </citation>
    <scope>NUCLEOTIDE SEQUENCE [LARGE SCALE GENOMIC DNA]</scope>
    <source>
        <strain evidence="1">cv. AL8/78</strain>
    </source>
</reference>
<reference evidence="1" key="3">
    <citation type="journal article" date="2017" name="Nature">
        <title>Genome sequence of the progenitor of the wheat D genome Aegilops tauschii.</title>
        <authorList>
            <person name="Luo M.C."/>
            <person name="Gu Y.Q."/>
            <person name="Puiu D."/>
            <person name="Wang H."/>
            <person name="Twardziok S.O."/>
            <person name="Deal K.R."/>
            <person name="Huo N."/>
            <person name="Zhu T."/>
            <person name="Wang L."/>
            <person name="Wang Y."/>
            <person name="McGuire P.E."/>
            <person name="Liu S."/>
            <person name="Long H."/>
            <person name="Ramasamy R.K."/>
            <person name="Rodriguez J.C."/>
            <person name="Van S.L."/>
            <person name="Yuan L."/>
            <person name="Wang Z."/>
            <person name="Xia Z."/>
            <person name="Xiao L."/>
            <person name="Anderson O.D."/>
            <person name="Ouyang S."/>
            <person name="Liang Y."/>
            <person name="Zimin A.V."/>
            <person name="Pertea G."/>
            <person name="Qi P."/>
            <person name="Bennetzen J.L."/>
            <person name="Dai X."/>
            <person name="Dawson M.W."/>
            <person name="Muller H.G."/>
            <person name="Kugler K."/>
            <person name="Rivarola-Duarte L."/>
            <person name="Spannagl M."/>
            <person name="Mayer K.F.X."/>
            <person name="Lu F.H."/>
            <person name="Bevan M.W."/>
            <person name="Leroy P."/>
            <person name="Li P."/>
            <person name="You F.M."/>
            <person name="Sun Q."/>
            <person name="Liu Z."/>
            <person name="Lyons E."/>
            <person name="Wicker T."/>
            <person name="Salzberg S.L."/>
            <person name="Devos K.M."/>
            <person name="Dvorak J."/>
        </authorList>
    </citation>
    <scope>NUCLEOTIDE SEQUENCE [LARGE SCALE GENOMIC DNA]</scope>
    <source>
        <strain evidence="1">cv. AL8/78</strain>
    </source>
</reference>
<proteinExistence type="predicted"/>
<dbReference type="Proteomes" id="UP000015105">
    <property type="component" value="Chromosome 1D"/>
</dbReference>
<reference evidence="2" key="2">
    <citation type="journal article" date="2017" name="Nat. Plants">
        <title>The Aegilops tauschii genome reveals multiple impacts of transposons.</title>
        <authorList>
            <person name="Zhao G."/>
            <person name="Zou C."/>
            <person name="Li K."/>
            <person name="Wang K."/>
            <person name="Li T."/>
            <person name="Gao L."/>
            <person name="Zhang X."/>
            <person name="Wang H."/>
            <person name="Yang Z."/>
            <person name="Liu X."/>
            <person name="Jiang W."/>
            <person name="Mao L."/>
            <person name="Kong X."/>
            <person name="Jiao Y."/>
            <person name="Jia J."/>
        </authorList>
    </citation>
    <scope>NUCLEOTIDE SEQUENCE [LARGE SCALE GENOMIC DNA]</scope>
    <source>
        <strain evidence="2">cv. AL8/78</strain>
    </source>
</reference>
<organism evidence="1 2">
    <name type="scientific">Aegilops tauschii subsp. strangulata</name>
    <name type="common">Goatgrass</name>
    <dbReference type="NCBI Taxonomy" id="200361"/>
    <lineage>
        <taxon>Eukaryota</taxon>
        <taxon>Viridiplantae</taxon>
        <taxon>Streptophyta</taxon>
        <taxon>Embryophyta</taxon>
        <taxon>Tracheophyta</taxon>
        <taxon>Spermatophyta</taxon>
        <taxon>Magnoliopsida</taxon>
        <taxon>Liliopsida</taxon>
        <taxon>Poales</taxon>
        <taxon>Poaceae</taxon>
        <taxon>BOP clade</taxon>
        <taxon>Pooideae</taxon>
        <taxon>Triticodae</taxon>
        <taxon>Triticeae</taxon>
        <taxon>Triticinae</taxon>
        <taxon>Aegilops</taxon>
    </lineage>
</organism>
<name>A0A452XZD2_AEGTS</name>
<dbReference type="AlphaFoldDB" id="A0A452XZD2"/>
<dbReference type="Gramene" id="AET1Gv20229700.2">
    <property type="protein sequence ID" value="AET1Gv20229700.2"/>
    <property type="gene ID" value="AET1Gv20229700"/>
</dbReference>